<gene>
    <name evidence="2" type="ORF">J2750_002387</name>
</gene>
<feature type="transmembrane region" description="Helical" evidence="1">
    <location>
        <begin position="76"/>
        <end position="97"/>
    </location>
</feature>
<dbReference type="Pfam" id="PF14329">
    <property type="entry name" value="DUF4386"/>
    <property type="match status" value="1"/>
</dbReference>
<comment type="caution">
    <text evidence="2">The sequence shown here is derived from an EMBL/GenBank/DDBJ whole genome shotgun (WGS) entry which is preliminary data.</text>
</comment>
<feature type="transmembrane region" description="Helical" evidence="1">
    <location>
        <begin position="43"/>
        <end position="64"/>
    </location>
</feature>
<evidence type="ECO:0000256" key="1">
    <source>
        <dbReference type="SAM" id="Phobius"/>
    </source>
</evidence>
<evidence type="ECO:0000313" key="3">
    <source>
        <dbReference type="Proteomes" id="UP001185015"/>
    </source>
</evidence>
<dbReference type="Proteomes" id="UP001185015">
    <property type="component" value="Unassembled WGS sequence"/>
</dbReference>
<protein>
    <submittedName>
        <fullName evidence="2">Uncharacterized membrane protein YdcZ (DUF606 family)</fullName>
    </submittedName>
</protein>
<feature type="transmembrane region" description="Helical" evidence="1">
    <location>
        <begin position="186"/>
        <end position="207"/>
    </location>
</feature>
<keyword evidence="1" id="KW-0472">Membrane</keyword>
<keyword evidence="1" id="KW-1133">Transmembrane helix</keyword>
<dbReference type="InterPro" id="IPR025495">
    <property type="entry name" value="DUF4386"/>
</dbReference>
<accession>A0AA90U120</accession>
<proteinExistence type="predicted"/>
<keyword evidence="3" id="KW-1185">Reference proteome</keyword>
<dbReference type="RefSeq" id="WP_270095496.1">
    <property type="nucleotide sequence ID" value="NZ_JAQFFK010000001.1"/>
</dbReference>
<keyword evidence="1" id="KW-0812">Transmembrane</keyword>
<feature type="transmembrane region" description="Helical" evidence="1">
    <location>
        <begin position="160"/>
        <end position="180"/>
    </location>
</feature>
<name>A0AA90U120_9EURY</name>
<feature type="transmembrane region" description="Helical" evidence="1">
    <location>
        <begin position="127"/>
        <end position="148"/>
    </location>
</feature>
<evidence type="ECO:0000313" key="2">
    <source>
        <dbReference type="EMBL" id="MDR6223906.1"/>
    </source>
</evidence>
<sequence>MGVLFLLSTVAGVLSVAFLEPMLNAPDYLTNFSANENQVIIGALLELICAGAFLGIAVMIFPILKKHNERIALGYVVARICEAVPFVVGVISLLSLLTLSQEFVKVGAPYDPYFLPLGTLLLAVHDWTNLIGSMIVFSLTALILNYSLYRSKLFPQSISVWGLIGVPLMLAAGVLDMFGLDPFSTIGIFLAFPLALNEMVLAIWLIVKGFNSSALAEIIS</sequence>
<organism evidence="2 3">
    <name type="scientific">Methanococcoides alaskense</name>
    <dbReference type="NCBI Taxonomy" id="325778"/>
    <lineage>
        <taxon>Archaea</taxon>
        <taxon>Methanobacteriati</taxon>
        <taxon>Methanobacteriota</taxon>
        <taxon>Stenosarchaea group</taxon>
        <taxon>Methanomicrobia</taxon>
        <taxon>Methanosarcinales</taxon>
        <taxon>Methanosarcinaceae</taxon>
        <taxon>Methanococcoides</taxon>
    </lineage>
</organism>
<reference evidence="2 3" key="1">
    <citation type="submission" date="2023-07" db="EMBL/GenBank/DDBJ databases">
        <title>Genomic Encyclopedia of Type Strains, Phase IV (KMG-IV): sequencing the most valuable type-strain genomes for metagenomic binning, comparative biology and taxonomic classification.</title>
        <authorList>
            <person name="Goeker M."/>
        </authorList>
    </citation>
    <scope>NUCLEOTIDE SEQUENCE [LARGE SCALE GENOMIC DNA]</scope>
    <source>
        <strain evidence="2 3">DSM 17273</strain>
    </source>
</reference>
<dbReference type="AlphaFoldDB" id="A0AA90U120"/>
<dbReference type="EMBL" id="JAVDQI010000015">
    <property type="protein sequence ID" value="MDR6223906.1"/>
    <property type="molecule type" value="Genomic_DNA"/>
</dbReference>